<feature type="signal peptide" evidence="4">
    <location>
        <begin position="1"/>
        <end position="24"/>
    </location>
</feature>
<organism evidence="6 7">
    <name type="scientific">Mugilogobius chulae</name>
    <name type="common">yellowstripe goby</name>
    <dbReference type="NCBI Taxonomy" id="88201"/>
    <lineage>
        <taxon>Eukaryota</taxon>
        <taxon>Metazoa</taxon>
        <taxon>Chordata</taxon>
        <taxon>Craniata</taxon>
        <taxon>Vertebrata</taxon>
        <taxon>Euteleostomi</taxon>
        <taxon>Actinopterygii</taxon>
        <taxon>Neopterygii</taxon>
        <taxon>Teleostei</taxon>
        <taxon>Neoteleostei</taxon>
        <taxon>Acanthomorphata</taxon>
        <taxon>Gobiaria</taxon>
        <taxon>Gobiiformes</taxon>
        <taxon>Gobioidei</taxon>
        <taxon>Gobiidae</taxon>
        <taxon>Gobionellinae</taxon>
        <taxon>Mugilogobius</taxon>
    </lineage>
</organism>
<dbReference type="EMBL" id="JBBPFD010000017">
    <property type="protein sequence ID" value="KAK7890990.1"/>
    <property type="molecule type" value="Genomic_DNA"/>
</dbReference>
<dbReference type="GO" id="GO:0005886">
    <property type="term" value="C:plasma membrane"/>
    <property type="evidence" value="ECO:0007669"/>
    <property type="project" value="TreeGrafter"/>
</dbReference>
<dbReference type="SUPFAM" id="SSF52058">
    <property type="entry name" value="L domain-like"/>
    <property type="match status" value="1"/>
</dbReference>
<keyword evidence="2 4" id="KW-0732">Signal</keyword>
<dbReference type="AlphaFoldDB" id="A0AAW0N7C2"/>
<evidence type="ECO:0000313" key="7">
    <source>
        <dbReference type="Proteomes" id="UP001460270"/>
    </source>
</evidence>
<feature type="chain" id="PRO_5043362421" description="LRRCT domain-containing protein" evidence="4">
    <location>
        <begin position="25"/>
        <end position="251"/>
    </location>
</feature>
<keyword evidence="7" id="KW-1185">Reference proteome</keyword>
<dbReference type="InterPro" id="IPR032675">
    <property type="entry name" value="LRR_dom_sf"/>
</dbReference>
<gene>
    <name evidence="6" type="ORF">WMY93_022953</name>
</gene>
<reference evidence="7" key="1">
    <citation type="submission" date="2024-04" db="EMBL/GenBank/DDBJ databases">
        <title>Salinicola lusitanus LLJ914,a marine bacterium isolated from the Okinawa Trough.</title>
        <authorList>
            <person name="Li J."/>
        </authorList>
    </citation>
    <scope>NUCLEOTIDE SEQUENCE [LARGE SCALE GENOMIC DNA]</scope>
</reference>
<accession>A0AAW0N7C2</accession>
<dbReference type="Proteomes" id="UP001460270">
    <property type="component" value="Unassembled WGS sequence"/>
</dbReference>
<evidence type="ECO:0000313" key="6">
    <source>
        <dbReference type="EMBL" id="KAK7890990.1"/>
    </source>
</evidence>
<evidence type="ECO:0000259" key="5">
    <source>
        <dbReference type="SMART" id="SM00082"/>
    </source>
</evidence>
<dbReference type="Gene3D" id="3.80.10.10">
    <property type="entry name" value="Ribonuclease Inhibitor"/>
    <property type="match status" value="2"/>
</dbReference>
<dbReference type="PANTHER" id="PTHR24369:SF210">
    <property type="entry name" value="CHAOPTIN-RELATED"/>
    <property type="match status" value="1"/>
</dbReference>
<keyword evidence="1" id="KW-0433">Leucine-rich repeat</keyword>
<dbReference type="Pfam" id="PF13855">
    <property type="entry name" value="LRR_8"/>
    <property type="match status" value="1"/>
</dbReference>
<sequence length="251" mass="27630">MEKMSVRIVRLLAVWALVMVVVQCCPQPCTCVDKSVQNLANCAYKELLEVPTGLPPNITTLSLSANKIKLLKSKSFVTVTQVSSLWLAHNEIVTIEKDTLAPLDAFSTLADLRSLRINNNKFTTIVQGTFSTLTSLSHLQIFNNPFSCSCAVEWLRDWITTTKISVPEPNNIVCDSPEHLKGTMVTNMPKLSCKAPVVTITQQPDLETTELAEGPPSCLRVRLRNPSATAGLGAHHFQPELPFSSAVKWSQ</sequence>
<protein>
    <recommendedName>
        <fullName evidence="5">LRRCT domain-containing protein</fullName>
    </recommendedName>
</protein>
<dbReference type="SMART" id="SM00082">
    <property type="entry name" value="LRRCT"/>
    <property type="match status" value="1"/>
</dbReference>
<evidence type="ECO:0000256" key="4">
    <source>
        <dbReference type="SAM" id="SignalP"/>
    </source>
</evidence>
<evidence type="ECO:0000256" key="1">
    <source>
        <dbReference type="ARBA" id="ARBA00022614"/>
    </source>
</evidence>
<evidence type="ECO:0000256" key="2">
    <source>
        <dbReference type="ARBA" id="ARBA00022729"/>
    </source>
</evidence>
<comment type="caution">
    <text evidence="6">The sequence shown here is derived from an EMBL/GenBank/DDBJ whole genome shotgun (WGS) entry which is preliminary data.</text>
</comment>
<name>A0AAW0N7C2_9GOBI</name>
<evidence type="ECO:0000256" key="3">
    <source>
        <dbReference type="ARBA" id="ARBA00022737"/>
    </source>
</evidence>
<keyword evidence="3" id="KW-0677">Repeat</keyword>
<feature type="domain" description="LRRCT" evidence="5">
    <location>
        <begin position="144"/>
        <end position="194"/>
    </location>
</feature>
<dbReference type="InterPro" id="IPR050541">
    <property type="entry name" value="LRR_TM_domain-containing"/>
</dbReference>
<dbReference type="PANTHER" id="PTHR24369">
    <property type="entry name" value="ANTIGEN BSP, PUTATIVE-RELATED"/>
    <property type="match status" value="1"/>
</dbReference>
<proteinExistence type="predicted"/>
<dbReference type="InterPro" id="IPR001611">
    <property type="entry name" value="Leu-rich_rpt"/>
</dbReference>
<dbReference type="InterPro" id="IPR000483">
    <property type="entry name" value="Cys-rich_flank_reg_C"/>
</dbReference>